<organism evidence="2 3">
    <name type="scientific">Stylosanthes scabra</name>
    <dbReference type="NCBI Taxonomy" id="79078"/>
    <lineage>
        <taxon>Eukaryota</taxon>
        <taxon>Viridiplantae</taxon>
        <taxon>Streptophyta</taxon>
        <taxon>Embryophyta</taxon>
        <taxon>Tracheophyta</taxon>
        <taxon>Spermatophyta</taxon>
        <taxon>Magnoliopsida</taxon>
        <taxon>eudicotyledons</taxon>
        <taxon>Gunneridae</taxon>
        <taxon>Pentapetalae</taxon>
        <taxon>rosids</taxon>
        <taxon>fabids</taxon>
        <taxon>Fabales</taxon>
        <taxon>Fabaceae</taxon>
        <taxon>Papilionoideae</taxon>
        <taxon>50 kb inversion clade</taxon>
        <taxon>dalbergioids sensu lato</taxon>
        <taxon>Dalbergieae</taxon>
        <taxon>Pterocarpus clade</taxon>
        <taxon>Stylosanthes</taxon>
    </lineage>
</organism>
<proteinExistence type="predicted"/>
<keyword evidence="1" id="KW-0812">Transmembrane</keyword>
<evidence type="ECO:0000313" key="2">
    <source>
        <dbReference type="EMBL" id="MED6143775.1"/>
    </source>
</evidence>
<protein>
    <submittedName>
        <fullName evidence="2">Uncharacterized protein</fullName>
    </submittedName>
</protein>
<sequence length="102" mass="11369">MAQSLTPHSLPSHHHKHRLHSHRLCAGAITRRSSSSYCCRLRFVAAQTRSSLARRRSAGRSSARRLASLAVSRLRSSLPLIVTAYHLCPIAAFPLVSYVLHF</sequence>
<feature type="transmembrane region" description="Helical" evidence="1">
    <location>
        <begin position="78"/>
        <end position="100"/>
    </location>
</feature>
<keyword evidence="3" id="KW-1185">Reference proteome</keyword>
<comment type="caution">
    <text evidence="2">The sequence shown here is derived from an EMBL/GenBank/DDBJ whole genome shotgun (WGS) entry which is preliminary data.</text>
</comment>
<gene>
    <name evidence="2" type="ORF">PIB30_009024</name>
</gene>
<dbReference type="Proteomes" id="UP001341840">
    <property type="component" value="Unassembled WGS sequence"/>
</dbReference>
<reference evidence="2 3" key="1">
    <citation type="journal article" date="2023" name="Plants (Basel)">
        <title>Bridging the Gap: Combining Genomics and Transcriptomics Approaches to Understand Stylosanthes scabra, an Orphan Legume from the Brazilian Caatinga.</title>
        <authorList>
            <person name="Ferreira-Neto J.R.C."/>
            <person name="da Silva M.D."/>
            <person name="Binneck E."/>
            <person name="de Melo N.F."/>
            <person name="da Silva R.H."/>
            <person name="de Melo A.L.T.M."/>
            <person name="Pandolfi V."/>
            <person name="Bustamante F.O."/>
            <person name="Brasileiro-Vidal A.C."/>
            <person name="Benko-Iseppon A.M."/>
        </authorList>
    </citation>
    <scope>NUCLEOTIDE SEQUENCE [LARGE SCALE GENOMIC DNA]</scope>
    <source>
        <tissue evidence="2">Leaves</tissue>
    </source>
</reference>
<accession>A0ABU6T524</accession>
<name>A0ABU6T524_9FABA</name>
<keyword evidence="1" id="KW-1133">Transmembrane helix</keyword>
<dbReference type="EMBL" id="JASCZI010090641">
    <property type="protein sequence ID" value="MED6143775.1"/>
    <property type="molecule type" value="Genomic_DNA"/>
</dbReference>
<evidence type="ECO:0000256" key="1">
    <source>
        <dbReference type="SAM" id="Phobius"/>
    </source>
</evidence>
<evidence type="ECO:0000313" key="3">
    <source>
        <dbReference type="Proteomes" id="UP001341840"/>
    </source>
</evidence>
<keyword evidence="1" id="KW-0472">Membrane</keyword>